<feature type="compositionally biased region" description="Polar residues" evidence="2">
    <location>
        <begin position="941"/>
        <end position="953"/>
    </location>
</feature>
<feature type="domain" description="Secretion system C-terminal sorting" evidence="4">
    <location>
        <begin position="975"/>
        <end position="1044"/>
    </location>
</feature>
<evidence type="ECO:0000256" key="1">
    <source>
        <dbReference type="ARBA" id="ARBA00022729"/>
    </source>
</evidence>
<dbReference type="InterPro" id="IPR026444">
    <property type="entry name" value="Secre_tail"/>
</dbReference>
<evidence type="ECO:0000313" key="6">
    <source>
        <dbReference type="Proteomes" id="UP000435357"/>
    </source>
</evidence>
<feature type="region of interest" description="Disordered" evidence="2">
    <location>
        <begin position="941"/>
        <end position="965"/>
    </location>
</feature>
<dbReference type="AlphaFoldDB" id="A0A6N6M2G0"/>
<accession>A0A6N6M2G0</accession>
<comment type="caution">
    <text evidence="5">The sequence shown here is derived from an EMBL/GenBank/DDBJ whole genome shotgun (WGS) entry which is preliminary data.</text>
</comment>
<dbReference type="RefSeq" id="WP_151169312.1">
    <property type="nucleotide sequence ID" value="NZ_WACR01000009.1"/>
</dbReference>
<dbReference type="Proteomes" id="UP000435357">
    <property type="component" value="Unassembled WGS sequence"/>
</dbReference>
<gene>
    <name evidence="5" type="ORF">F3059_11320</name>
</gene>
<keyword evidence="1 3" id="KW-0732">Signal</keyword>
<feature type="signal peptide" evidence="3">
    <location>
        <begin position="1"/>
        <end position="23"/>
    </location>
</feature>
<dbReference type="NCBIfam" id="TIGR04183">
    <property type="entry name" value="Por_Secre_tail"/>
    <property type="match status" value="1"/>
</dbReference>
<organism evidence="5 6">
    <name type="scientific">Salibacter halophilus</name>
    <dbReference type="NCBI Taxonomy" id="1803916"/>
    <lineage>
        <taxon>Bacteria</taxon>
        <taxon>Pseudomonadati</taxon>
        <taxon>Bacteroidota</taxon>
        <taxon>Flavobacteriia</taxon>
        <taxon>Flavobacteriales</taxon>
        <taxon>Salibacteraceae</taxon>
        <taxon>Salibacter</taxon>
    </lineage>
</organism>
<evidence type="ECO:0000256" key="2">
    <source>
        <dbReference type="SAM" id="MobiDB-lite"/>
    </source>
</evidence>
<feature type="chain" id="PRO_5026656837" evidence="3">
    <location>
        <begin position="24"/>
        <end position="1046"/>
    </location>
</feature>
<dbReference type="OrthoDB" id="932463at2"/>
<proteinExistence type="predicted"/>
<keyword evidence="6" id="KW-1185">Reference proteome</keyword>
<dbReference type="SUPFAM" id="SSF51126">
    <property type="entry name" value="Pectin lyase-like"/>
    <property type="match status" value="1"/>
</dbReference>
<dbReference type="EMBL" id="WACR01000009">
    <property type="protein sequence ID" value="KAB1063225.1"/>
    <property type="molecule type" value="Genomic_DNA"/>
</dbReference>
<protein>
    <submittedName>
        <fullName evidence="5">T9SS type A sorting domain-containing protein</fullName>
    </submittedName>
</protein>
<dbReference type="Pfam" id="PF18962">
    <property type="entry name" value="Por_Secre_tail"/>
    <property type="match status" value="1"/>
</dbReference>
<evidence type="ECO:0000256" key="3">
    <source>
        <dbReference type="SAM" id="SignalP"/>
    </source>
</evidence>
<sequence length="1046" mass="118062">MKRLTFYFITVVLFLFSIQKADAQCNCDVTIPLTTYSYDASGMPPGSVICIEGGTRDSLRIENAIGSSNNPIIITDDCSSTPVQFINNPESSPLFLKKVKNIHFEARKMGQITMNNSGFTLFDDNYYPYNSSSPTLSDTIVISKIDFDSTDVFAGFKSASLIDSVDFYDCSGSMRIAETTISNCNFAASLPPFNTISNHSIQIDGYYNYTSNLTLHKNHMLNATLLSDSQFDNVKITENDFNNSVISYSGETALIERNFASDSSIIYSGSFPYGDLTDSTWYFRHFYYEIHNNIFSESSLDLRLYTLDTLETHVTNNTFIESTFENIIYQESIINNYKINYFALQNNLFVNSGQEVSPQKYTPYFSIIGDQDDFYKDIDFKEKGNYYTQSVNGLHFKDPSNVNYRPTSGSPFVDYGVDVNLTEDFDFNPRKLGKKVDAGAFEWFPDSTQPNYESTKLRGIYVNKNPALWNSTENRYIDEVYDGAPLPDSNLMFRDIITWSMENNSAQLYEPFARPYLEKLSGLGFNYLICYGLNGLKSDYDFGQGVAVDTVVAQFIKMAKTEYGFIDVAATGEQSESFNKIVSYNNGRNWDTRIDVLHFEYEYWNTNNWSNYQGSSPKTYYDLRTQQMVTNTLPGSNPGSSGHPDFVDHFSYMIYELKETESLADSNDLLLEFYASRTEIEAYDDHIRPNNSTVPDEEIGLISNYADRLLLAHYSPSHPFDVEGIFRKPTSYGASSNYPYYGSTYGAADRYMKILTDHPNGENVMPIFHGDEDLSGIWLRSGMNPDDFYEAYSRGDDDDCGFNIQAGCPQYQPVDSNTLAGSTWFKDIHFFDGTFCVEPWLVHNTPYNVTVREGMSAHISSTIMGKLPVHAKVYDPNNNLVYNNPNHNDRTLEYYIHNFQNSDAGIYTLEIGSDISGDCQNNGSDDAEYFNLGYSANKKGNGSFSNETNNAENSADEKNNGGPTQNQLYSSEIKVYPNPSNGNIKVSAGSENIREIEVYSLVGNSVYRSKPNSSFVNLSLDLSPGVYHVKVTTGKNITSEHNLVIQ</sequence>
<reference evidence="5 6" key="1">
    <citation type="submission" date="2019-09" db="EMBL/GenBank/DDBJ databases">
        <title>Genomes of Cryomorphaceae.</title>
        <authorList>
            <person name="Bowman J.P."/>
        </authorList>
    </citation>
    <scope>NUCLEOTIDE SEQUENCE [LARGE SCALE GENOMIC DNA]</scope>
    <source>
        <strain evidence="5 6">KCTC 52047</strain>
    </source>
</reference>
<name>A0A6N6M2G0_9FLAO</name>
<evidence type="ECO:0000313" key="5">
    <source>
        <dbReference type="EMBL" id="KAB1063225.1"/>
    </source>
</evidence>
<dbReference type="InterPro" id="IPR011050">
    <property type="entry name" value="Pectin_lyase_fold/virulence"/>
</dbReference>
<evidence type="ECO:0000259" key="4">
    <source>
        <dbReference type="Pfam" id="PF18962"/>
    </source>
</evidence>